<feature type="region of interest" description="Disordered" evidence="9">
    <location>
        <begin position="637"/>
        <end position="725"/>
    </location>
</feature>
<dbReference type="SMART" id="SM00698">
    <property type="entry name" value="MORN"/>
    <property type="match status" value="9"/>
</dbReference>
<dbReference type="AlphaFoldDB" id="A0A8T1M183"/>
<evidence type="ECO:0000256" key="7">
    <source>
        <dbReference type="ARBA" id="ARBA00023212"/>
    </source>
</evidence>
<evidence type="ECO:0000256" key="5">
    <source>
        <dbReference type="ARBA" id="ARBA00022846"/>
    </source>
</evidence>
<reference evidence="10 11" key="2">
    <citation type="journal article" date="2021" name="Genomics">
        <title>High-quality reference genome for Clonorchis sinensis.</title>
        <authorList>
            <person name="Young N.D."/>
            <person name="Stroehlein A.J."/>
            <person name="Kinkar L."/>
            <person name="Wang T."/>
            <person name="Sohn W.M."/>
            <person name="Chang B.C.H."/>
            <person name="Kaur P."/>
            <person name="Weisz D."/>
            <person name="Dudchenko O."/>
            <person name="Aiden E.L."/>
            <person name="Korhonen P.K."/>
            <person name="Gasser R.B."/>
        </authorList>
    </citation>
    <scope>NUCLEOTIDE SEQUENCE [LARGE SCALE GENOMIC DNA]</scope>
    <source>
        <strain evidence="10">Cs-k2</strain>
    </source>
</reference>
<evidence type="ECO:0000256" key="4">
    <source>
        <dbReference type="ARBA" id="ARBA00022737"/>
    </source>
</evidence>
<reference evidence="10 11" key="1">
    <citation type="journal article" date="2018" name="Biotechnol. Adv.">
        <title>Improved genomic resources and new bioinformatic workflow for the carcinogenic parasite Clonorchis sinensis: Biotechnological implications.</title>
        <authorList>
            <person name="Wang D."/>
            <person name="Korhonen P.K."/>
            <person name="Gasser R.B."/>
            <person name="Young N.D."/>
        </authorList>
    </citation>
    <scope>NUCLEOTIDE SEQUENCE [LARGE SCALE GENOMIC DNA]</scope>
    <source>
        <strain evidence="10">Cs-k2</strain>
    </source>
</reference>
<dbReference type="Pfam" id="PF02493">
    <property type="entry name" value="MORN"/>
    <property type="match status" value="9"/>
</dbReference>
<evidence type="ECO:0000256" key="3">
    <source>
        <dbReference type="ARBA" id="ARBA00022490"/>
    </source>
</evidence>
<evidence type="ECO:0000256" key="8">
    <source>
        <dbReference type="ARBA" id="ARBA00023273"/>
    </source>
</evidence>
<accession>A0A8T1M183</accession>
<protein>
    <submittedName>
        <fullName evidence="10">Radial spoke head 10 B</fullName>
    </submittedName>
</protein>
<keyword evidence="8" id="KW-0966">Cell projection</keyword>
<dbReference type="EMBL" id="NIRI02000059">
    <property type="protein sequence ID" value="KAG5442521.1"/>
    <property type="molecule type" value="Genomic_DNA"/>
</dbReference>
<keyword evidence="11" id="KW-1185">Reference proteome</keyword>
<evidence type="ECO:0000313" key="10">
    <source>
        <dbReference type="EMBL" id="KAG5442521.1"/>
    </source>
</evidence>
<feature type="compositionally biased region" description="Basic residues" evidence="9">
    <location>
        <begin position="672"/>
        <end position="681"/>
    </location>
</feature>
<proteinExistence type="predicted"/>
<evidence type="ECO:0000256" key="9">
    <source>
        <dbReference type="SAM" id="MobiDB-lite"/>
    </source>
</evidence>
<feature type="compositionally biased region" description="Polar residues" evidence="9">
    <location>
        <begin position="648"/>
        <end position="670"/>
    </location>
</feature>
<gene>
    <name evidence="10" type="ORF">CSKR_200309</name>
</gene>
<keyword evidence="4" id="KW-0677">Repeat</keyword>
<dbReference type="GO" id="GO:0005930">
    <property type="term" value="C:axoneme"/>
    <property type="evidence" value="ECO:0007669"/>
    <property type="project" value="UniProtKB-SubCell"/>
</dbReference>
<dbReference type="Gene3D" id="2.20.110.10">
    <property type="entry name" value="Histone H3 K4-specific methyltransferase SET7/9 N-terminal domain"/>
    <property type="match status" value="3"/>
</dbReference>
<organism evidence="10 11">
    <name type="scientific">Clonorchis sinensis</name>
    <name type="common">Chinese liver fluke</name>
    <dbReference type="NCBI Taxonomy" id="79923"/>
    <lineage>
        <taxon>Eukaryota</taxon>
        <taxon>Metazoa</taxon>
        <taxon>Spiralia</taxon>
        <taxon>Lophotrochozoa</taxon>
        <taxon>Platyhelminthes</taxon>
        <taxon>Trematoda</taxon>
        <taxon>Digenea</taxon>
        <taxon>Opisthorchiida</taxon>
        <taxon>Opisthorchiata</taxon>
        <taxon>Opisthorchiidae</taxon>
        <taxon>Clonorchis</taxon>
    </lineage>
</organism>
<dbReference type="OrthoDB" id="294378at2759"/>
<evidence type="ECO:0000256" key="1">
    <source>
        <dbReference type="ARBA" id="ARBA00004230"/>
    </source>
</evidence>
<dbReference type="GO" id="GO:0031514">
    <property type="term" value="C:motile cilium"/>
    <property type="evidence" value="ECO:0007669"/>
    <property type="project" value="UniProtKB-SubCell"/>
</dbReference>
<comment type="subcellular location">
    <subcellularLocation>
        <location evidence="1">Cell projection</location>
        <location evidence="1">Cilium</location>
        <location evidence="1">Flagellum</location>
    </subcellularLocation>
    <subcellularLocation>
        <location evidence="2">Cytoplasm</location>
        <location evidence="2">Cytoskeleton</location>
        <location evidence="2">Cilium axoneme</location>
    </subcellularLocation>
</comment>
<evidence type="ECO:0000256" key="2">
    <source>
        <dbReference type="ARBA" id="ARBA00004430"/>
    </source>
</evidence>
<feature type="compositionally biased region" description="Basic and acidic residues" evidence="9">
    <location>
        <begin position="712"/>
        <end position="722"/>
    </location>
</feature>
<dbReference type="SUPFAM" id="SSF82185">
    <property type="entry name" value="Histone H3 K4-specific methyltransferase SET7/9 N-terminal domain"/>
    <property type="match status" value="3"/>
</dbReference>
<sequence length="785" mass="89087">MVGAPILMLDPPSETVEVCDVTQQDPEVDPSTEPVSKGVNLLEMFGLEDQLFSRTVSESGPPNVSVLHFKNGNHYEGNLVNGRLHGLGKFTWEESGITYTGQFVNNQISGNGRMEWPDGSYYEGGFLQGKTHGTGTYYHPSGITYRGQWLDGKKHGRGRLEYTSDGSCYYEGDWFEDIRQGHGSSKYPDGTTYEGEWFGGNRCGHGTMHWKDRDEIYSGCWVAGKQEGQGSHAWHILRVRTTQYTLPNVYDGEWENGVRHGFGVFHYPNGSKYAGYWKDNMKHGKGNLILKDGRVFERMFKEDCLIGRLEDPAVDDMGQPGLERLDTRLPLFPEITSGVPPVESMLSNTSDSNLLEYYIRPHLASEHNTTQELKAMQNCITTHVAALRCIYQFYGRLGLDEMPDNTIILKHFQFCQLIKDCRLHQHTSLAEIDRIIGKMYPFTTEEADNVRWPDSLISFCAFVNILAILACNLCSQVQLFQHRGRIERGKPSDGLAFLLTQVVLRSACKVSGPLYENKQKTREIFVFRGPTFHIYQFLSRFYSKPTNPDSTIKMRQFLFMLRDYQLLDAKLTTKDVVELLCASNPAAGPPTECNLDVELTFFDFFEALLQCATHTRAEEPPAERPPEGVEQTEFIEALPKDEGAPSAQKETTGPTIRQSAKYAPSSTSTTGRKSRERKRKVREVGKSGLQSDVLKEAEQLTPPSTVEETVDEPVKEPTEDRNVTPTVPEAEELDEFTVWKMRLDTFFRQRFLPAAEKIENIRRIIWESQTRTKADYISAEQLKPL</sequence>
<dbReference type="Proteomes" id="UP000286415">
    <property type="component" value="Unassembled WGS sequence"/>
</dbReference>
<keyword evidence="7" id="KW-0206">Cytoskeleton</keyword>
<dbReference type="InterPro" id="IPR003409">
    <property type="entry name" value="MORN"/>
</dbReference>
<keyword evidence="6" id="KW-0969">Cilium</keyword>
<name>A0A8T1M183_CLOSI</name>
<dbReference type="PANTHER" id="PTHR46613">
    <property type="entry name" value="RADIAL SPOKE HEAD 10 HOMOLOG B-RELATED"/>
    <property type="match status" value="1"/>
</dbReference>
<comment type="caution">
    <text evidence="10">The sequence shown here is derived from an EMBL/GenBank/DDBJ whole genome shotgun (WGS) entry which is preliminary data.</text>
</comment>
<evidence type="ECO:0000256" key="6">
    <source>
        <dbReference type="ARBA" id="ARBA00023069"/>
    </source>
</evidence>
<keyword evidence="5" id="KW-0282">Flagellum</keyword>
<keyword evidence="3" id="KW-0963">Cytoplasm</keyword>
<evidence type="ECO:0000313" key="11">
    <source>
        <dbReference type="Proteomes" id="UP000286415"/>
    </source>
</evidence>
<dbReference type="PANTHER" id="PTHR46613:SF1">
    <property type="entry name" value="RADIAL SPOKE HEAD 10 HOMOLOG B-RELATED"/>
    <property type="match status" value="1"/>
</dbReference>